<dbReference type="Pfam" id="PF07997">
    <property type="entry name" value="DUF1694"/>
    <property type="match status" value="1"/>
</dbReference>
<protein>
    <submittedName>
        <fullName evidence="2">YueI family protein</fullName>
    </submittedName>
</protein>
<comment type="caution">
    <text evidence="2">The sequence shown here is derived from an EMBL/GenBank/DDBJ whole genome shotgun (WGS) entry which is preliminary data.</text>
</comment>
<feature type="region of interest" description="Disordered" evidence="1">
    <location>
        <begin position="1"/>
        <end position="21"/>
    </location>
</feature>
<dbReference type="RefSeq" id="WP_068709798.1">
    <property type="nucleotide sequence ID" value="NZ_BAAAXQ010000072.1"/>
</dbReference>
<name>A0ABN3YBS5_9ENTE</name>
<organism evidence="2 3">
    <name type="scientific">Tetragenococcus solitarius</name>
    <dbReference type="NCBI Taxonomy" id="71453"/>
    <lineage>
        <taxon>Bacteria</taxon>
        <taxon>Bacillati</taxon>
        <taxon>Bacillota</taxon>
        <taxon>Bacilli</taxon>
        <taxon>Lactobacillales</taxon>
        <taxon>Enterococcaceae</taxon>
        <taxon>Tetragenococcus</taxon>
    </lineage>
</organism>
<evidence type="ECO:0000313" key="3">
    <source>
        <dbReference type="Proteomes" id="UP001501577"/>
    </source>
</evidence>
<dbReference type="EMBL" id="BAAAXQ010000072">
    <property type="protein sequence ID" value="GAA3024705.1"/>
    <property type="molecule type" value="Genomic_DNA"/>
</dbReference>
<dbReference type="InterPro" id="IPR012543">
    <property type="entry name" value="DUF1694"/>
</dbReference>
<sequence>MSDEMQKHLDKGMYGSPSVNPDEQRKFLGTFRERVYIRMTIQQMKQAEYKKTLEKHLPDYPDASILINGNVSESLQSSYIQIAMKAKLKFTIVDTDLKEDDDSGLLVISDQAVNEDTIDIKDKFSSDQTQTSQKATEKKSFWNKLFHN</sequence>
<evidence type="ECO:0000313" key="2">
    <source>
        <dbReference type="EMBL" id="GAA3024705.1"/>
    </source>
</evidence>
<feature type="compositionally biased region" description="Basic and acidic residues" evidence="1">
    <location>
        <begin position="1"/>
        <end position="11"/>
    </location>
</feature>
<dbReference type="Gene3D" id="3.30.1330.30">
    <property type="match status" value="1"/>
</dbReference>
<accession>A0ABN3YBS5</accession>
<dbReference type="Proteomes" id="UP001501577">
    <property type="component" value="Unassembled WGS sequence"/>
</dbReference>
<dbReference type="PIRSF" id="PIRSF034303">
    <property type="entry name" value="DUF1694"/>
    <property type="match status" value="1"/>
</dbReference>
<proteinExistence type="predicted"/>
<dbReference type="InterPro" id="IPR029064">
    <property type="entry name" value="Ribosomal_eL30-like_sf"/>
</dbReference>
<dbReference type="SUPFAM" id="SSF160515">
    <property type="entry name" value="YueI-like"/>
    <property type="match status" value="1"/>
</dbReference>
<keyword evidence="3" id="KW-1185">Reference proteome</keyword>
<reference evidence="2 3" key="1">
    <citation type="journal article" date="2019" name="Int. J. Syst. Evol. Microbiol.">
        <title>The Global Catalogue of Microorganisms (GCM) 10K type strain sequencing project: providing services to taxonomists for standard genome sequencing and annotation.</title>
        <authorList>
            <consortium name="The Broad Institute Genomics Platform"/>
            <consortium name="The Broad Institute Genome Sequencing Center for Infectious Disease"/>
            <person name="Wu L."/>
            <person name="Ma J."/>
        </authorList>
    </citation>
    <scope>NUCLEOTIDE SEQUENCE [LARGE SCALE GENOMIC DNA]</scope>
    <source>
        <strain evidence="2 3">JCM 8736</strain>
    </source>
</reference>
<evidence type="ECO:0000256" key="1">
    <source>
        <dbReference type="SAM" id="MobiDB-lite"/>
    </source>
</evidence>
<gene>
    <name evidence="2" type="ORF">GCM10019998_21540</name>
</gene>